<dbReference type="SUPFAM" id="SSF55073">
    <property type="entry name" value="Nucleotide cyclase"/>
    <property type="match status" value="1"/>
</dbReference>
<dbReference type="PANTHER" id="PTHR45138">
    <property type="entry name" value="REGULATORY COMPONENTS OF SENSORY TRANSDUCTION SYSTEM"/>
    <property type="match status" value="1"/>
</dbReference>
<dbReference type="InterPro" id="IPR012292">
    <property type="entry name" value="Globin/Proto"/>
</dbReference>
<accession>A0ABN6WWB7</accession>
<evidence type="ECO:0000259" key="3">
    <source>
        <dbReference type="PROSITE" id="PS50887"/>
    </source>
</evidence>
<dbReference type="RefSeq" id="WP_286336259.1">
    <property type="nucleotide sequence ID" value="NZ_AP027370.1"/>
</dbReference>
<proteinExistence type="predicted"/>
<sequence length="426" mass="50568">MHHRFCEKELDTVYDAFYHEFLAQKNMSSFFESKEQIGKIAEKQKKLLIDYLEHEIFDPALYEELGKSHHDRKIPFLSICEAVNFLERATISLFLHPETHGDSVESVIRYYEEAERFIAKGYFFNDMHRFVQTLTKKRNKSNAPVVAHLMKIHVDWMMELDKIVQKEPLDYDRLEAFIETPCRFGKELDMLKEHTHTCEEFDQIKREHIEFHKDLYVLHYTLKREDYIRAYALFQEIKTLILEIETLLFVINIFDISEELKYDGLTRAFSKRMIAPILGQEVELSRLAGKPLLVAMIDIDDFKRINDTFGHAFGDFVLAKLVRLMQRNMRRSDYLFRYGGEEFLVLMPNTDLEGALRVLEKVRRKVHGHFFKQGNRETRFTISIGLFEVDPEWIRSIDGIIEEADKRLYEAKRNGKNKVVYGCLPR</sequence>
<protein>
    <recommendedName>
        <fullName evidence="1">diguanylate cyclase</fullName>
        <ecNumber evidence="1">2.7.7.65</ecNumber>
    </recommendedName>
</protein>
<dbReference type="InterPro" id="IPR050469">
    <property type="entry name" value="Diguanylate_Cyclase"/>
</dbReference>
<gene>
    <name evidence="4" type="ORF">HCR_16140</name>
</gene>
<evidence type="ECO:0000313" key="4">
    <source>
        <dbReference type="EMBL" id="BDY13302.1"/>
    </source>
</evidence>
<evidence type="ECO:0000256" key="2">
    <source>
        <dbReference type="ARBA" id="ARBA00034247"/>
    </source>
</evidence>
<dbReference type="EMBL" id="AP027370">
    <property type="protein sequence ID" value="BDY13302.1"/>
    <property type="molecule type" value="Genomic_DNA"/>
</dbReference>
<evidence type="ECO:0000313" key="5">
    <source>
        <dbReference type="Proteomes" id="UP001321445"/>
    </source>
</evidence>
<dbReference type="InterPro" id="IPR029787">
    <property type="entry name" value="Nucleotide_cyclase"/>
</dbReference>
<comment type="catalytic activity">
    <reaction evidence="2">
        <text>2 GTP = 3',3'-c-di-GMP + 2 diphosphate</text>
        <dbReference type="Rhea" id="RHEA:24898"/>
        <dbReference type="ChEBI" id="CHEBI:33019"/>
        <dbReference type="ChEBI" id="CHEBI:37565"/>
        <dbReference type="ChEBI" id="CHEBI:58805"/>
        <dbReference type="EC" id="2.7.7.65"/>
    </reaction>
</comment>
<evidence type="ECO:0000256" key="1">
    <source>
        <dbReference type="ARBA" id="ARBA00012528"/>
    </source>
</evidence>
<dbReference type="Gene3D" id="1.10.490.10">
    <property type="entry name" value="Globins"/>
    <property type="match status" value="1"/>
</dbReference>
<dbReference type="CDD" id="cd01949">
    <property type="entry name" value="GGDEF"/>
    <property type="match status" value="1"/>
</dbReference>
<name>A0ABN6WWB7_9BACT</name>
<dbReference type="InterPro" id="IPR000160">
    <property type="entry name" value="GGDEF_dom"/>
</dbReference>
<reference evidence="4 5" key="1">
    <citation type="submission" date="2023-03" db="EMBL/GenBank/DDBJ databases">
        <title>Description of Hydrogenimonas sp. ISO32.</title>
        <authorList>
            <person name="Mino S."/>
            <person name="Fukazawa S."/>
            <person name="Sawabe T."/>
        </authorList>
    </citation>
    <scope>NUCLEOTIDE SEQUENCE [LARGE SCALE GENOMIC DNA]</scope>
    <source>
        <strain evidence="4 5">ISO32</strain>
    </source>
</reference>
<dbReference type="Proteomes" id="UP001321445">
    <property type="component" value="Chromosome"/>
</dbReference>
<dbReference type="NCBIfam" id="TIGR00254">
    <property type="entry name" value="GGDEF"/>
    <property type="match status" value="1"/>
</dbReference>
<dbReference type="SMART" id="SM00267">
    <property type="entry name" value="GGDEF"/>
    <property type="match status" value="1"/>
</dbReference>
<dbReference type="EC" id="2.7.7.65" evidence="1"/>
<dbReference type="Pfam" id="PF00990">
    <property type="entry name" value="GGDEF"/>
    <property type="match status" value="1"/>
</dbReference>
<organism evidence="4 5">
    <name type="scientific">Hydrogenimonas cancrithermarum</name>
    <dbReference type="NCBI Taxonomy" id="2993563"/>
    <lineage>
        <taxon>Bacteria</taxon>
        <taxon>Pseudomonadati</taxon>
        <taxon>Campylobacterota</taxon>
        <taxon>Epsilonproteobacteria</taxon>
        <taxon>Campylobacterales</taxon>
        <taxon>Hydrogenimonadaceae</taxon>
        <taxon>Hydrogenimonas</taxon>
    </lineage>
</organism>
<feature type="domain" description="GGDEF" evidence="3">
    <location>
        <begin position="290"/>
        <end position="424"/>
    </location>
</feature>
<dbReference type="PANTHER" id="PTHR45138:SF9">
    <property type="entry name" value="DIGUANYLATE CYCLASE DGCM-RELATED"/>
    <property type="match status" value="1"/>
</dbReference>
<dbReference type="InterPro" id="IPR043128">
    <property type="entry name" value="Rev_trsase/Diguanyl_cyclase"/>
</dbReference>
<dbReference type="Gene3D" id="3.30.70.270">
    <property type="match status" value="1"/>
</dbReference>
<dbReference type="PROSITE" id="PS50887">
    <property type="entry name" value="GGDEF"/>
    <property type="match status" value="1"/>
</dbReference>
<keyword evidence="5" id="KW-1185">Reference proteome</keyword>